<proteinExistence type="predicted"/>
<feature type="compositionally biased region" description="Polar residues" evidence="1">
    <location>
        <begin position="171"/>
        <end position="194"/>
    </location>
</feature>
<dbReference type="InterPro" id="IPR018698">
    <property type="entry name" value="VWA-like_dom"/>
</dbReference>
<dbReference type="OrthoDB" id="9809307at2"/>
<feature type="domain" description="Putative metallopeptidase" evidence="3">
    <location>
        <begin position="51"/>
        <end position="296"/>
    </location>
</feature>
<gene>
    <name evidence="4" type="ordered locus">Curi_c06090</name>
</gene>
<dbReference type="RefSeq" id="WP_014966819.1">
    <property type="nucleotide sequence ID" value="NC_018664.1"/>
</dbReference>
<evidence type="ECO:0000259" key="2">
    <source>
        <dbReference type="Pfam" id="PF09967"/>
    </source>
</evidence>
<dbReference type="PANTHER" id="PTHR38730">
    <property type="entry name" value="SLL7028 PROTEIN"/>
    <property type="match status" value="1"/>
</dbReference>
<dbReference type="Pfam" id="PF13203">
    <property type="entry name" value="DUF2201_N"/>
    <property type="match status" value="1"/>
</dbReference>
<dbReference type="AlphaFoldDB" id="K0AY31"/>
<feature type="domain" description="VWA-like" evidence="2">
    <location>
        <begin position="316"/>
        <end position="435"/>
    </location>
</feature>
<reference evidence="4 5" key="1">
    <citation type="journal article" date="2012" name="PLoS ONE">
        <title>The purine-utilizing bacterium Clostridium acidurici 9a: a genome-guided metabolic reconsideration.</title>
        <authorList>
            <person name="Hartwich K."/>
            <person name="Poehlein A."/>
            <person name="Daniel R."/>
        </authorList>
    </citation>
    <scope>NUCLEOTIDE SEQUENCE [LARGE SCALE GENOMIC DNA]</scope>
    <source>
        <strain evidence="5">ATCC 7906 / DSM 604 / BCRC 14475 / CIP 104303 / KCTC 5404 / NCIMB 10678 / 9a</strain>
    </source>
</reference>
<dbReference type="InterPro" id="IPR025154">
    <property type="entry name" value="Put_metallopeptidase_dom"/>
</dbReference>
<dbReference type="STRING" id="1128398.Curi_c06090"/>
<name>K0AY31_GOTA9</name>
<organism evidence="4 5">
    <name type="scientific">Gottschalkia acidurici (strain ATCC 7906 / DSM 604 / BCRC 14475 / CIP 104303 / KCTC 5404 / NCIMB 10678 / 9a)</name>
    <name type="common">Clostridium acidurici</name>
    <dbReference type="NCBI Taxonomy" id="1128398"/>
    <lineage>
        <taxon>Bacteria</taxon>
        <taxon>Bacillati</taxon>
        <taxon>Bacillota</taxon>
        <taxon>Tissierellia</taxon>
        <taxon>Tissierellales</taxon>
        <taxon>Gottschalkiaceae</taxon>
        <taxon>Gottschalkia</taxon>
    </lineage>
</organism>
<dbReference type="Proteomes" id="UP000006094">
    <property type="component" value="Chromosome"/>
</dbReference>
<dbReference type="KEGG" id="cad:Curi_c06090"/>
<dbReference type="eggNOG" id="COG3864">
    <property type="taxonomic scope" value="Bacteria"/>
</dbReference>
<evidence type="ECO:0000259" key="3">
    <source>
        <dbReference type="Pfam" id="PF13203"/>
    </source>
</evidence>
<sequence length="452" mass="52386">MGEIMTVEEKFIRARIVLLKGDPFIGKYLLLLDKPIECGGDNSKNDYSALANLKTMATTGTKLYYNREYVDKLSFKQFLFAILHQMLHCIAMHPARGIERNDKIWNMASDLWVNDRLKRKQLEYKESRDIDYEPYDDELFSDNNRIPDMSVDDIYEELMDQYKEQIESRKQSQQNNASFEDGSEQNNGDNSSQGKMDDSITLKSGSKTFNLGEYNPDIIKPENVGESSADLIKEMSEMSASANVHSQLSGIGTELLSEQEIGMQRAETKWYIYFDRFLKKLYRYDTSYSTPEKSLLYTRRIYKGPSKTTSYKLNSIIIAMDCSASVWSDQDAMEKFWFHINNIMRKYKAEGRVLLWDGEVGVDLDLSKFKPNGEYELPRGGTRPTSVYEYIYKNKIKYELLVMLTDAYFIKRELVSIAKNDDKKTIWVVSGKHEAYKKLGDYAKKARVCKLG</sequence>
<accession>K0AY31</accession>
<feature type="region of interest" description="Disordered" evidence="1">
    <location>
        <begin position="165"/>
        <end position="202"/>
    </location>
</feature>
<protein>
    <submittedName>
        <fullName evidence="4">Metallopeptidase</fullName>
    </submittedName>
</protein>
<evidence type="ECO:0000313" key="4">
    <source>
        <dbReference type="EMBL" id="AFS77682.1"/>
    </source>
</evidence>
<dbReference type="EMBL" id="CP003326">
    <property type="protein sequence ID" value="AFS77682.1"/>
    <property type="molecule type" value="Genomic_DNA"/>
</dbReference>
<dbReference type="PANTHER" id="PTHR38730:SF1">
    <property type="entry name" value="SLL7028 PROTEIN"/>
    <property type="match status" value="1"/>
</dbReference>
<dbReference type="Pfam" id="PF09967">
    <property type="entry name" value="DUF2201"/>
    <property type="match status" value="1"/>
</dbReference>
<keyword evidence="5" id="KW-1185">Reference proteome</keyword>
<evidence type="ECO:0000313" key="5">
    <source>
        <dbReference type="Proteomes" id="UP000006094"/>
    </source>
</evidence>
<evidence type="ECO:0000256" key="1">
    <source>
        <dbReference type="SAM" id="MobiDB-lite"/>
    </source>
</evidence>
<dbReference type="HOGENOM" id="CLU_605059_0_0_9"/>